<dbReference type="InterPro" id="IPR049732">
    <property type="entry name" value="Smlt3025-like"/>
</dbReference>
<dbReference type="EMBL" id="JACIUV010000001">
    <property type="protein sequence ID" value="MBB1116077.1"/>
    <property type="molecule type" value="Genomic_DNA"/>
</dbReference>
<sequence length="295" mass="33802">MVWRKVVAPVAMMALHMQKIFSSAIAALLLLGACAQAETPRKPPRSLTNEQGCSITIDNQPVNAYQEPSPIEQACIGPYLLELPQNYFSTQMGPQHDGSFSLALEYPSLEPFKPGERMNLSVDVATRTVRVNYSHIRNGRLWEVMRNRYTPWIEPVDAPQKSLDARIRGELVHGLEPYYIDMDKVRAYYRENGLPENASVMEPAFHHDWFVSRDVSGRIDQLIECTPRQITESGVEYRDGKMVKKRVTGFTGCKQHFVIEELDVIVLVEYPREGLTNWERIRQRARALLIDNIKE</sequence>
<reference evidence="2 3" key="1">
    <citation type="submission" date="2020-08" db="EMBL/GenBank/DDBJ databases">
        <title>Stenotrophomonas sp. W1S232.</title>
        <authorList>
            <person name="Deng Y."/>
        </authorList>
    </citation>
    <scope>NUCLEOTIDE SEQUENCE [LARGE SCALE GENOMIC DNA]</scope>
    <source>
        <strain evidence="2 3">W1S232</strain>
    </source>
</reference>
<keyword evidence="1" id="KW-0732">Signal</keyword>
<protein>
    <recommendedName>
        <fullName evidence="4">Lipoprotein</fullName>
    </recommendedName>
</protein>
<feature type="chain" id="PRO_5030919518" description="Lipoprotein" evidence="1">
    <location>
        <begin position="38"/>
        <end position="295"/>
    </location>
</feature>
<evidence type="ECO:0008006" key="4">
    <source>
        <dbReference type="Google" id="ProtNLM"/>
    </source>
</evidence>
<comment type="caution">
    <text evidence="2">The sequence shown here is derived from an EMBL/GenBank/DDBJ whole genome shotgun (WGS) entry which is preliminary data.</text>
</comment>
<dbReference type="CDD" id="cd20897">
    <property type="entry name" value="Smlt3025-like"/>
    <property type="match status" value="1"/>
</dbReference>
<organism evidence="2 3">
    <name type="scientific">Stenotrophomonas koreensis</name>
    <dbReference type="NCBI Taxonomy" id="266128"/>
    <lineage>
        <taxon>Bacteria</taxon>
        <taxon>Pseudomonadati</taxon>
        <taxon>Pseudomonadota</taxon>
        <taxon>Gammaproteobacteria</taxon>
        <taxon>Lysobacterales</taxon>
        <taxon>Lysobacteraceae</taxon>
        <taxon>Stenotrophomonas</taxon>
    </lineage>
</organism>
<name>A0A7W3UZ80_9GAMM</name>
<dbReference type="PROSITE" id="PS51257">
    <property type="entry name" value="PROKAR_LIPOPROTEIN"/>
    <property type="match status" value="1"/>
</dbReference>
<proteinExistence type="predicted"/>
<evidence type="ECO:0000313" key="2">
    <source>
        <dbReference type="EMBL" id="MBB1116077.1"/>
    </source>
</evidence>
<accession>A0A7W3UZ80</accession>
<evidence type="ECO:0000313" key="3">
    <source>
        <dbReference type="Proteomes" id="UP000550609"/>
    </source>
</evidence>
<feature type="signal peptide" evidence="1">
    <location>
        <begin position="1"/>
        <end position="37"/>
    </location>
</feature>
<gene>
    <name evidence="2" type="ORF">H4O09_03215</name>
</gene>
<evidence type="ECO:0000256" key="1">
    <source>
        <dbReference type="SAM" id="SignalP"/>
    </source>
</evidence>
<dbReference type="Proteomes" id="UP000550609">
    <property type="component" value="Unassembled WGS sequence"/>
</dbReference>
<dbReference type="RefSeq" id="WP_182621421.1">
    <property type="nucleotide sequence ID" value="NZ_JACIUV010000001.1"/>
</dbReference>
<dbReference type="AlphaFoldDB" id="A0A7W3UZ80"/>